<comment type="caution">
    <text evidence="2">The sequence shown here is derived from an EMBL/GenBank/DDBJ whole genome shotgun (WGS) entry which is preliminary data.</text>
</comment>
<dbReference type="Proteomes" id="UP000757900">
    <property type="component" value="Unassembled WGS sequence"/>
</dbReference>
<organism evidence="2 3">
    <name type="scientific">Abiotrophia defectiva</name>
    <name type="common">Streptococcus defectivus</name>
    <dbReference type="NCBI Taxonomy" id="46125"/>
    <lineage>
        <taxon>Bacteria</taxon>
        <taxon>Bacillati</taxon>
        <taxon>Bacillota</taxon>
        <taxon>Bacilli</taxon>
        <taxon>Lactobacillales</taxon>
        <taxon>Aerococcaceae</taxon>
        <taxon>Abiotrophia</taxon>
    </lineage>
</organism>
<evidence type="ECO:0000313" key="3">
    <source>
        <dbReference type="Proteomes" id="UP000757900"/>
    </source>
</evidence>
<feature type="transmembrane region" description="Helical" evidence="1">
    <location>
        <begin position="59"/>
        <end position="77"/>
    </location>
</feature>
<evidence type="ECO:0000313" key="2">
    <source>
        <dbReference type="EMBL" id="MBF0934628.1"/>
    </source>
</evidence>
<dbReference type="EMBL" id="JABZFV010000044">
    <property type="protein sequence ID" value="MBF0934628.1"/>
    <property type="molecule type" value="Genomic_DNA"/>
</dbReference>
<dbReference type="AlphaFoldDB" id="A0A929MPS3"/>
<feature type="transmembrane region" description="Helical" evidence="1">
    <location>
        <begin position="26"/>
        <end position="47"/>
    </location>
</feature>
<proteinExistence type="predicted"/>
<evidence type="ECO:0000256" key="1">
    <source>
        <dbReference type="SAM" id="Phobius"/>
    </source>
</evidence>
<keyword evidence="1" id="KW-0812">Transmembrane</keyword>
<keyword evidence="1" id="KW-0472">Membrane</keyword>
<gene>
    <name evidence="2" type="ORF">HXK00_03155</name>
</gene>
<keyword evidence="1" id="KW-1133">Transmembrane helix</keyword>
<reference evidence="2" key="1">
    <citation type="submission" date="2020-04" db="EMBL/GenBank/DDBJ databases">
        <title>Deep metagenomics examines the oral microbiome during advanced dental caries in children, revealing novel taxa and co-occurrences with host molecules.</title>
        <authorList>
            <person name="Baker J.L."/>
            <person name="Morton J.T."/>
            <person name="Dinis M."/>
            <person name="Alvarez R."/>
            <person name="Tran N.C."/>
            <person name="Knight R."/>
            <person name="Edlund A."/>
        </authorList>
    </citation>
    <scope>NUCLEOTIDE SEQUENCE</scope>
    <source>
        <strain evidence="2">JCVI_23_bin.16</strain>
    </source>
</reference>
<evidence type="ECO:0008006" key="4">
    <source>
        <dbReference type="Google" id="ProtNLM"/>
    </source>
</evidence>
<sequence length="174" mass="19981">MIIAKAKRLAPGQEDLVMTLDCRVSYFWGAKALSFLLIYFILTPVSLDLAKRFDLNPRSWPALLLFLGAVILGWLLYNSLWKRSVTLYNRGQSLEILINQKSYRYDWTSLCRVKTFVAPKRHGGIFSKTAVLKFHGRSFYLTSDDQVAKLEWLIQYLEKGMKQAQKGGLGPNDK</sequence>
<protein>
    <recommendedName>
        <fullName evidence="4">PH domain-containing protein</fullName>
    </recommendedName>
</protein>
<accession>A0A929MPS3</accession>
<name>A0A929MPS3_ABIDE</name>